<feature type="transmembrane region" description="Helical" evidence="5">
    <location>
        <begin position="496"/>
        <end position="519"/>
    </location>
</feature>
<keyword evidence="8" id="KW-1185">Reference proteome</keyword>
<dbReference type="InterPro" id="IPR000001">
    <property type="entry name" value="Kringle"/>
</dbReference>
<dbReference type="Gene3D" id="3.80.10.10">
    <property type="entry name" value="Ribonuclease Inhibitor"/>
    <property type="match status" value="1"/>
</dbReference>
<feature type="region of interest" description="Disordered" evidence="4">
    <location>
        <begin position="421"/>
        <end position="441"/>
    </location>
</feature>
<dbReference type="InterPro" id="IPR050759">
    <property type="entry name" value="Serine_protease_kringle"/>
</dbReference>
<feature type="compositionally biased region" description="Polar residues" evidence="4">
    <location>
        <begin position="421"/>
        <end position="431"/>
    </location>
</feature>
<evidence type="ECO:0000256" key="5">
    <source>
        <dbReference type="SAM" id="Phobius"/>
    </source>
</evidence>
<sequence length="547" mass="57431">MRAPKLEGAAPAAKALAENLILWIQDPFQAKTIKAEKEAKALQADNEDLRSKNQDLRERLAAVEANLELATSSLAAKAKKFVTNLFFKESPTAKEAAPVPEDKDPRAQNKDLRAENEDLRERLAAAEASLELATSAESPAKAFVKRLWFKEPSNASEVEALREQLAAAEARAAAELAAAEARAAAAEASLAASESRAVAAESRASVAKAGLAASTTLVKESAQEIEDLRERNAALEEDVVALHASSSFEDSTAKGAVQPRRLQSASGSAPIFGKCYDPAALTSFGYNQITGSIPPEIGQLAALTSLENNNKISGTFPPELCGVATCQANAGNDLVAPCGSTGCCDLGVGAACTVTTPKPTLLLTTPKPTTPETTPEPTAKPTAPEPTTPATTPASTVKSCADEDDESDYRGTISETKTGATCQKWTAQSPHSHVVTPEARPDKGLGDHNYCRNPSTNQPHAWCYNAEGQSGAGGTDRWDFCSIPKCSSNNNGGTSASLAIIIPVVVAAVLLLAAVLFLVRKRVVAARQHHRESMPTVGGEDEDQAEA</sequence>
<accession>A0ABR1G2D4</accession>
<evidence type="ECO:0000259" key="6">
    <source>
        <dbReference type="PROSITE" id="PS50070"/>
    </source>
</evidence>
<dbReference type="InterPro" id="IPR018056">
    <property type="entry name" value="Kringle_CS"/>
</dbReference>
<dbReference type="EMBL" id="JBBJCI010000140">
    <property type="protein sequence ID" value="KAK7242774.1"/>
    <property type="molecule type" value="Genomic_DNA"/>
</dbReference>
<feature type="compositionally biased region" description="Low complexity" evidence="4">
    <location>
        <begin position="363"/>
        <end position="382"/>
    </location>
</feature>
<dbReference type="PRINTS" id="PR00018">
    <property type="entry name" value="KRINGLE"/>
</dbReference>
<feature type="region of interest" description="Disordered" evidence="4">
    <location>
        <begin position="92"/>
        <end position="111"/>
    </location>
</feature>
<gene>
    <name evidence="7" type="ORF">SO694_00015162</name>
</gene>
<proteinExistence type="predicted"/>
<name>A0ABR1G2D4_AURAN</name>
<keyword evidence="2" id="KW-1015">Disulfide bond</keyword>
<reference evidence="7 8" key="1">
    <citation type="submission" date="2024-03" db="EMBL/GenBank/DDBJ databases">
        <title>Aureococcus anophagefferens CCMP1851 and Kratosvirus quantuckense: Draft genome of a second virus-susceptible host strain in the model system.</title>
        <authorList>
            <person name="Chase E."/>
            <person name="Truchon A.R."/>
            <person name="Schepens W."/>
            <person name="Wilhelm S.W."/>
        </authorList>
    </citation>
    <scope>NUCLEOTIDE SEQUENCE [LARGE SCALE GENOMIC DNA]</scope>
    <source>
        <strain evidence="7 8">CCMP1851</strain>
    </source>
</reference>
<evidence type="ECO:0000256" key="4">
    <source>
        <dbReference type="SAM" id="MobiDB-lite"/>
    </source>
</evidence>
<evidence type="ECO:0000313" key="8">
    <source>
        <dbReference type="Proteomes" id="UP001363151"/>
    </source>
</evidence>
<keyword evidence="3" id="KW-0175">Coiled coil</keyword>
<keyword evidence="5" id="KW-1133">Transmembrane helix</keyword>
<protein>
    <submittedName>
        <fullName evidence="7">Voltage-gated chloride channel</fullName>
    </submittedName>
</protein>
<dbReference type="InterPro" id="IPR013806">
    <property type="entry name" value="Kringle-like"/>
</dbReference>
<dbReference type="CDD" id="cd00108">
    <property type="entry name" value="KR"/>
    <property type="match status" value="1"/>
</dbReference>
<keyword evidence="5" id="KW-0472">Membrane</keyword>
<organism evidence="7 8">
    <name type="scientific">Aureococcus anophagefferens</name>
    <name type="common">Harmful bloom alga</name>
    <dbReference type="NCBI Taxonomy" id="44056"/>
    <lineage>
        <taxon>Eukaryota</taxon>
        <taxon>Sar</taxon>
        <taxon>Stramenopiles</taxon>
        <taxon>Ochrophyta</taxon>
        <taxon>Pelagophyceae</taxon>
        <taxon>Pelagomonadales</taxon>
        <taxon>Pelagomonadaceae</taxon>
        <taxon>Aureococcus</taxon>
    </lineage>
</organism>
<evidence type="ECO:0000256" key="2">
    <source>
        <dbReference type="ARBA" id="ARBA00023157"/>
    </source>
</evidence>
<dbReference type="Pfam" id="PF00051">
    <property type="entry name" value="Kringle"/>
    <property type="match status" value="1"/>
</dbReference>
<dbReference type="PANTHER" id="PTHR24261">
    <property type="entry name" value="PLASMINOGEN-RELATED"/>
    <property type="match status" value="1"/>
</dbReference>
<evidence type="ECO:0000256" key="1">
    <source>
        <dbReference type="ARBA" id="ARBA00022572"/>
    </source>
</evidence>
<feature type="compositionally biased region" description="Basic and acidic residues" evidence="4">
    <location>
        <begin position="100"/>
        <end position="111"/>
    </location>
</feature>
<evidence type="ECO:0000256" key="3">
    <source>
        <dbReference type="SAM" id="Coils"/>
    </source>
</evidence>
<dbReference type="SMART" id="SM00130">
    <property type="entry name" value="KR"/>
    <property type="match status" value="1"/>
</dbReference>
<dbReference type="Gene3D" id="2.40.20.10">
    <property type="entry name" value="Plasminogen Kringle 4"/>
    <property type="match status" value="1"/>
</dbReference>
<dbReference type="InterPro" id="IPR038178">
    <property type="entry name" value="Kringle_sf"/>
</dbReference>
<dbReference type="InterPro" id="IPR032675">
    <property type="entry name" value="LRR_dom_sf"/>
</dbReference>
<feature type="coiled-coil region" evidence="3">
    <location>
        <begin position="32"/>
        <end position="73"/>
    </location>
</feature>
<keyword evidence="1" id="KW-0420">Kringle</keyword>
<feature type="region of interest" description="Disordered" evidence="4">
    <location>
        <begin position="363"/>
        <end position="409"/>
    </location>
</feature>
<dbReference type="SUPFAM" id="SSF57440">
    <property type="entry name" value="Kringle-like"/>
    <property type="match status" value="1"/>
</dbReference>
<dbReference type="PROSITE" id="PS50070">
    <property type="entry name" value="KRINGLE_2"/>
    <property type="match status" value="1"/>
</dbReference>
<comment type="caution">
    <text evidence="7">The sequence shown here is derived from an EMBL/GenBank/DDBJ whole genome shotgun (WGS) entry which is preliminary data.</text>
</comment>
<dbReference type="PROSITE" id="PS00021">
    <property type="entry name" value="KRINGLE_1"/>
    <property type="match status" value="1"/>
</dbReference>
<feature type="domain" description="Kringle" evidence="6">
    <location>
        <begin position="408"/>
        <end position="486"/>
    </location>
</feature>
<dbReference type="Proteomes" id="UP001363151">
    <property type="component" value="Unassembled WGS sequence"/>
</dbReference>
<evidence type="ECO:0000313" key="7">
    <source>
        <dbReference type="EMBL" id="KAK7242774.1"/>
    </source>
</evidence>
<dbReference type="PANTHER" id="PTHR24261:SF7">
    <property type="entry name" value="KRINGLE DOMAIN-CONTAINING PROTEIN"/>
    <property type="match status" value="1"/>
</dbReference>
<keyword evidence="5" id="KW-0812">Transmembrane</keyword>